<gene>
    <name evidence="1" type="ORF">AVEN_22630_1</name>
</gene>
<evidence type="ECO:0000313" key="1">
    <source>
        <dbReference type="EMBL" id="GBN67942.1"/>
    </source>
</evidence>
<accession>A0A4Y2QX20</accession>
<name>A0A4Y2QX20_ARAVE</name>
<protein>
    <submittedName>
        <fullName evidence="1">Uncharacterized protein</fullName>
    </submittedName>
</protein>
<reference evidence="1 2" key="1">
    <citation type="journal article" date="2019" name="Sci. Rep.">
        <title>Orb-weaving spider Araneus ventricosus genome elucidates the spidroin gene catalogue.</title>
        <authorList>
            <person name="Kono N."/>
            <person name="Nakamura H."/>
            <person name="Ohtoshi R."/>
            <person name="Moran D.A.P."/>
            <person name="Shinohara A."/>
            <person name="Yoshida Y."/>
            <person name="Fujiwara M."/>
            <person name="Mori M."/>
            <person name="Tomita M."/>
            <person name="Arakawa K."/>
        </authorList>
    </citation>
    <scope>NUCLEOTIDE SEQUENCE [LARGE SCALE GENOMIC DNA]</scope>
</reference>
<dbReference type="EMBL" id="BGPR01015081">
    <property type="protein sequence ID" value="GBN67942.1"/>
    <property type="molecule type" value="Genomic_DNA"/>
</dbReference>
<dbReference type="Proteomes" id="UP000499080">
    <property type="component" value="Unassembled WGS sequence"/>
</dbReference>
<keyword evidence="2" id="KW-1185">Reference proteome</keyword>
<organism evidence="1 2">
    <name type="scientific">Araneus ventricosus</name>
    <name type="common">Orbweaver spider</name>
    <name type="synonym">Epeira ventricosa</name>
    <dbReference type="NCBI Taxonomy" id="182803"/>
    <lineage>
        <taxon>Eukaryota</taxon>
        <taxon>Metazoa</taxon>
        <taxon>Ecdysozoa</taxon>
        <taxon>Arthropoda</taxon>
        <taxon>Chelicerata</taxon>
        <taxon>Arachnida</taxon>
        <taxon>Araneae</taxon>
        <taxon>Araneomorphae</taxon>
        <taxon>Entelegynae</taxon>
        <taxon>Araneoidea</taxon>
        <taxon>Araneidae</taxon>
        <taxon>Araneus</taxon>
    </lineage>
</organism>
<dbReference type="AlphaFoldDB" id="A0A4Y2QX20"/>
<comment type="caution">
    <text evidence="1">The sequence shown here is derived from an EMBL/GenBank/DDBJ whole genome shotgun (WGS) entry which is preliminary data.</text>
</comment>
<evidence type="ECO:0000313" key="2">
    <source>
        <dbReference type="Proteomes" id="UP000499080"/>
    </source>
</evidence>
<proteinExistence type="predicted"/>
<sequence length="99" mass="11447">MYFTTAPHNSYSPTNGYSYPLLRKLLPSTFKARSLAFSYSTAERLAKLQIERAPLVFLQVAFPHFYPDSPNRQVDIRTGWISNISSLRFSPAFHIDDRF</sequence>